<dbReference type="SUPFAM" id="SSF56436">
    <property type="entry name" value="C-type lectin-like"/>
    <property type="match status" value="1"/>
</dbReference>
<dbReference type="PANTHER" id="PTHR23150">
    <property type="entry name" value="SULFATASE MODIFYING FACTOR 1, 2"/>
    <property type="match status" value="1"/>
</dbReference>
<dbReference type="Proteomes" id="UP000658793">
    <property type="component" value="Unassembled WGS sequence"/>
</dbReference>
<reference evidence="4" key="1">
    <citation type="journal article" date="2019" name="Int. J. Syst. Evol. Microbiol.">
        <title>The Global Catalogue of Microorganisms (GCM) 10K type strain sequencing project: providing services to taxonomists for standard genome sequencing and annotation.</title>
        <authorList>
            <consortium name="The Broad Institute Genomics Platform"/>
            <consortium name="The Broad Institute Genome Sequencing Center for Infectious Disease"/>
            <person name="Wu L."/>
            <person name="Ma J."/>
        </authorList>
    </citation>
    <scope>NUCLEOTIDE SEQUENCE [LARGE SCALE GENOMIC DNA]</scope>
    <source>
        <strain evidence="4">CGMCC 1.12811</strain>
    </source>
</reference>
<gene>
    <name evidence="3" type="ORF">GCM10008015_25840</name>
</gene>
<evidence type="ECO:0000313" key="3">
    <source>
        <dbReference type="EMBL" id="GGA83859.1"/>
    </source>
</evidence>
<feature type="compositionally biased region" description="Polar residues" evidence="1">
    <location>
        <begin position="309"/>
        <end position="319"/>
    </location>
</feature>
<organism evidence="3 4">
    <name type="scientific">Flavobacterium palustre</name>
    <dbReference type="NCBI Taxonomy" id="1476463"/>
    <lineage>
        <taxon>Bacteria</taxon>
        <taxon>Pseudomonadati</taxon>
        <taxon>Bacteroidota</taxon>
        <taxon>Flavobacteriia</taxon>
        <taxon>Flavobacteriales</taxon>
        <taxon>Flavobacteriaceae</taxon>
        <taxon>Flavobacterium</taxon>
    </lineage>
</organism>
<feature type="domain" description="Sulfatase-modifying factor enzyme-like" evidence="2">
    <location>
        <begin position="76"/>
        <end position="369"/>
    </location>
</feature>
<evidence type="ECO:0000256" key="1">
    <source>
        <dbReference type="SAM" id="MobiDB-lite"/>
    </source>
</evidence>
<sequence>MVSRTGNQKDVDMKIHSLIIGVLLSGLYSGFAQENKAVAVVSATSCEAMCKANTSKKSLLLQSVSKKVKENKTTSTDGMVWVSGGEFNMGTEDYPDAKPVHKVSVKGYWIDEHEVTNAQFAAFVKATNYVTIAERPLDPKDYPGVPVENLVPGSAVFSPPADKVSLANIQQWWQYVPGASWQHPSGPESNIIGLENNPVVQVSYLDAKAYAEWAGKRLPTEAEWEFAARAGRPHTKYYWGSELKPDGKWQANIFQGTFPNNNTVEDGFAAAAPVKSFPKNPYGIYDLEGNVWEWCNDLYSDDYYKNSTNANPQGPSISNDPEEPGVEKHVQRGGSYLCSDQYCIRYVAGSRGKGETTSACNHLGFRCVKDVE</sequence>
<dbReference type="InterPro" id="IPR042095">
    <property type="entry name" value="SUMF_sf"/>
</dbReference>
<protein>
    <recommendedName>
        <fullName evidence="2">Sulfatase-modifying factor enzyme-like domain-containing protein</fullName>
    </recommendedName>
</protein>
<comment type="caution">
    <text evidence="3">The sequence shown here is derived from an EMBL/GenBank/DDBJ whole genome shotgun (WGS) entry which is preliminary data.</text>
</comment>
<dbReference type="Pfam" id="PF03781">
    <property type="entry name" value="FGE-sulfatase"/>
    <property type="match status" value="1"/>
</dbReference>
<accession>A0ABQ1HN18</accession>
<dbReference type="Gene3D" id="3.90.1580.10">
    <property type="entry name" value="paralog of FGE (formylglycine-generating enzyme)"/>
    <property type="match status" value="1"/>
</dbReference>
<dbReference type="InterPro" id="IPR051043">
    <property type="entry name" value="Sulfatase_Mod_Factor_Kinase"/>
</dbReference>
<dbReference type="InterPro" id="IPR005532">
    <property type="entry name" value="SUMF_dom"/>
</dbReference>
<dbReference type="EMBL" id="BMGA01000007">
    <property type="protein sequence ID" value="GGA83859.1"/>
    <property type="molecule type" value="Genomic_DNA"/>
</dbReference>
<name>A0ABQ1HN18_9FLAO</name>
<dbReference type="PANTHER" id="PTHR23150:SF19">
    <property type="entry name" value="FORMYLGLYCINE-GENERATING ENZYME"/>
    <property type="match status" value="1"/>
</dbReference>
<dbReference type="InterPro" id="IPR016187">
    <property type="entry name" value="CTDL_fold"/>
</dbReference>
<keyword evidence="4" id="KW-1185">Reference proteome</keyword>
<evidence type="ECO:0000313" key="4">
    <source>
        <dbReference type="Proteomes" id="UP000658793"/>
    </source>
</evidence>
<proteinExistence type="predicted"/>
<feature type="region of interest" description="Disordered" evidence="1">
    <location>
        <begin position="309"/>
        <end position="328"/>
    </location>
</feature>
<evidence type="ECO:0000259" key="2">
    <source>
        <dbReference type="Pfam" id="PF03781"/>
    </source>
</evidence>